<dbReference type="EMBL" id="CAVNYO010000110">
    <property type="protein sequence ID" value="CAK5266940.1"/>
    <property type="molecule type" value="Genomic_DNA"/>
</dbReference>
<feature type="region of interest" description="Disordered" evidence="1">
    <location>
        <begin position="261"/>
        <end position="281"/>
    </location>
</feature>
<proteinExistence type="predicted"/>
<dbReference type="AlphaFoldDB" id="A0AAD2H1I5"/>
<organism evidence="2 3">
    <name type="scientific">Mycena citricolor</name>
    <dbReference type="NCBI Taxonomy" id="2018698"/>
    <lineage>
        <taxon>Eukaryota</taxon>
        <taxon>Fungi</taxon>
        <taxon>Dikarya</taxon>
        <taxon>Basidiomycota</taxon>
        <taxon>Agaricomycotina</taxon>
        <taxon>Agaricomycetes</taxon>
        <taxon>Agaricomycetidae</taxon>
        <taxon>Agaricales</taxon>
        <taxon>Marasmiineae</taxon>
        <taxon>Mycenaceae</taxon>
        <taxon>Mycena</taxon>
    </lineage>
</organism>
<keyword evidence="3" id="KW-1185">Reference proteome</keyword>
<dbReference type="Proteomes" id="UP001295794">
    <property type="component" value="Unassembled WGS sequence"/>
</dbReference>
<gene>
    <name evidence="2" type="ORF">MYCIT1_LOCUS8987</name>
</gene>
<evidence type="ECO:0000256" key="1">
    <source>
        <dbReference type="SAM" id="MobiDB-lite"/>
    </source>
</evidence>
<reference evidence="2" key="1">
    <citation type="submission" date="2023-11" db="EMBL/GenBank/DDBJ databases">
        <authorList>
            <person name="De Vega J J."/>
            <person name="De Vega J J."/>
        </authorList>
    </citation>
    <scope>NUCLEOTIDE SEQUENCE</scope>
</reference>
<evidence type="ECO:0000313" key="2">
    <source>
        <dbReference type="EMBL" id="CAK5266940.1"/>
    </source>
</evidence>
<accession>A0AAD2H1I5</accession>
<name>A0AAD2H1I5_9AGAR</name>
<evidence type="ECO:0000313" key="3">
    <source>
        <dbReference type="Proteomes" id="UP001295794"/>
    </source>
</evidence>
<protein>
    <submittedName>
        <fullName evidence="2">Uncharacterized protein</fullName>
    </submittedName>
</protein>
<comment type="caution">
    <text evidence="2">The sequence shown here is derived from an EMBL/GenBank/DDBJ whole genome shotgun (WGS) entry which is preliminary data.</text>
</comment>
<feature type="region of interest" description="Disordered" evidence="1">
    <location>
        <begin position="143"/>
        <end position="163"/>
    </location>
</feature>
<sequence length="305" mass="33768">MCRRGSRGSDLVLWLSAHAASLAEKDILRGGDIFDQGFDHPNATFFRHWIFGALCKSKRMGLETRFSTGGFDSDEEEQGWTMESVCKEVDVEQPMEIVAPLPYMVPRNVYCLPRLPLNTSDKTDHKLIKLRMEELIRDAKFPSRATTPVSTSSDEDDLSSRGFQPQLDLGRFDHAPSRRVGVASGTDQRLDRTTGAEIGAFWEEQLLRSRLLAQTLIEKVRGQLPSGSSLVSVLDLFTYPCLDDFIPFVQSRAPAKVTAPRVKGPRMSRQSSTKSLAPASQVDTPDEYLEVGLATGSGGQGCELL</sequence>